<keyword evidence="2" id="KW-1185">Reference proteome</keyword>
<dbReference type="HOGENOM" id="CLU_3151861_0_0_6"/>
<organism evidence="1 2">
    <name type="scientific">Cronobacter sakazakii (strain ATCC BAA-894)</name>
    <name type="common">Enterobacter sakazakii</name>
    <dbReference type="NCBI Taxonomy" id="290339"/>
    <lineage>
        <taxon>Bacteria</taxon>
        <taxon>Pseudomonadati</taxon>
        <taxon>Pseudomonadota</taxon>
        <taxon>Gammaproteobacteria</taxon>
        <taxon>Enterobacterales</taxon>
        <taxon>Enterobacteriaceae</taxon>
        <taxon>Cronobacter</taxon>
    </lineage>
</organism>
<evidence type="ECO:0000313" key="1">
    <source>
        <dbReference type="EMBL" id="ABU78432.1"/>
    </source>
</evidence>
<accession>A7MGN9</accession>
<gene>
    <name evidence="1" type="ordered locus">ESA_03210</name>
</gene>
<evidence type="ECO:0000313" key="2">
    <source>
        <dbReference type="Proteomes" id="UP000000260"/>
    </source>
</evidence>
<sequence>MMGVAPGRLNPFLCSACKVLIFNTCSCGDKKGFQALKSKNLFSIQAFR</sequence>
<dbReference type="Proteomes" id="UP000000260">
    <property type="component" value="Chromosome"/>
</dbReference>
<reference evidence="1 2" key="1">
    <citation type="journal article" date="2010" name="PLoS ONE">
        <title>Genome sequence of Cronobacter sakazakii BAA-894 and comparative genomic hybridization analysis with other Cronobacter species.</title>
        <authorList>
            <person name="Kucerova E."/>
            <person name="Clifton S.W."/>
            <person name="Xia X.Q."/>
            <person name="Long F."/>
            <person name="Porwollik S."/>
            <person name="Fulton L."/>
            <person name="Fronick C."/>
            <person name="Minx P."/>
            <person name="Kyung K."/>
            <person name="Warren W."/>
            <person name="Fulton R."/>
            <person name="Feng D."/>
            <person name="Wollam A."/>
            <person name="Shah N."/>
            <person name="Bhonagiri V."/>
            <person name="Nash W.E."/>
            <person name="Hallsworth-Pepin K."/>
            <person name="Wilson R.K."/>
            <person name="McClelland M."/>
            <person name="Forsythe S.J."/>
        </authorList>
    </citation>
    <scope>NUCLEOTIDE SEQUENCE [LARGE SCALE GENOMIC DNA]</scope>
    <source>
        <strain evidence="1 2">ATCC BAA-894</strain>
    </source>
</reference>
<dbReference type="EMBL" id="CP000783">
    <property type="protein sequence ID" value="ABU78432.1"/>
    <property type="molecule type" value="Genomic_DNA"/>
</dbReference>
<dbReference type="KEGG" id="esa:ESA_03210"/>
<dbReference type="AlphaFoldDB" id="A7MGN9"/>
<protein>
    <submittedName>
        <fullName evidence="1">Uncharacterized protein</fullName>
    </submittedName>
</protein>
<proteinExistence type="predicted"/>
<name>A7MGN9_CROS8</name>